<feature type="non-terminal residue" evidence="2">
    <location>
        <position position="1"/>
    </location>
</feature>
<keyword evidence="2" id="KW-0347">Helicase</keyword>
<dbReference type="EMBL" id="AEXC02000820">
    <property type="protein sequence ID" value="KFH15649.1"/>
    <property type="molecule type" value="Genomic_DNA"/>
</dbReference>
<evidence type="ECO:0000313" key="2">
    <source>
        <dbReference type="EMBL" id="KFH15649.1"/>
    </source>
</evidence>
<keyword evidence="2" id="KW-0067">ATP-binding</keyword>
<dbReference type="AlphaFoldDB" id="A0A086QSR7"/>
<reference evidence="2 3" key="1">
    <citation type="submission" date="2014-04" db="EMBL/GenBank/DDBJ databases">
        <authorList>
            <person name="Sibley D."/>
            <person name="Venepally P."/>
            <person name="Karamycheva S."/>
            <person name="Hadjithomas M."/>
            <person name="Khan A."/>
            <person name="Brunk B."/>
            <person name="Roos D."/>
            <person name="Caler E."/>
            <person name="Lorenzi H."/>
        </authorList>
    </citation>
    <scope>NUCLEOTIDE SEQUENCE [LARGE SCALE GENOMIC DNA]</scope>
    <source>
        <strain evidence="2 3">MAS</strain>
    </source>
</reference>
<keyword evidence="2" id="KW-0547">Nucleotide-binding</keyword>
<gene>
    <name evidence="2" type="ORF">TGMAS_207430C</name>
</gene>
<accession>A0A086QSR7</accession>
<organism evidence="2 3">
    <name type="scientific">Toxoplasma gondii MAS</name>
    <dbReference type="NCBI Taxonomy" id="943118"/>
    <lineage>
        <taxon>Eukaryota</taxon>
        <taxon>Sar</taxon>
        <taxon>Alveolata</taxon>
        <taxon>Apicomplexa</taxon>
        <taxon>Conoidasida</taxon>
        <taxon>Coccidia</taxon>
        <taxon>Eucoccidiorida</taxon>
        <taxon>Eimeriorina</taxon>
        <taxon>Sarcocystidae</taxon>
        <taxon>Toxoplasma</taxon>
    </lineage>
</organism>
<dbReference type="InterPro" id="IPR027417">
    <property type="entry name" value="P-loop_NTPase"/>
</dbReference>
<protein>
    <submittedName>
        <fullName evidence="2">Putative ATP-dependent RNA helicase DDX1</fullName>
    </submittedName>
</protein>
<proteinExistence type="predicted"/>
<dbReference type="VEuPathDB" id="ToxoDB:TGMAS_207430C"/>
<keyword evidence="2" id="KW-0378">Hydrolase</keyword>
<dbReference type="Gene3D" id="3.40.50.300">
    <property type="entry name" value="P-loop containing nucleotide triphosphate hydrolases"/>
    <property type="match status" value="1"/>
</dbReference>
<comment type="caution">
    <text evidence="2">The sequence shown here is derived from an EMBL/GenBank/DDBJ whole genome shotgun (WGS) entry which is preliminary data.</text>
</comment>
<dbReference type="GO" id="GO:0004386">
    <property type="term" value="F:helicase activity"/>
    <property type="evidence" value="ECO:0007669"/>
    <property type="project" value="UniProtKB-KW"/>
</dbReference>
<evidence type="ECO:0000256" key="1">
    <source>
        <dbReference type="SAM" id="MobiDB-lite"/>
    </source>
</evidence>
<dbReference type="SUPFAM" id="SSF52540">
    <property type="entry name" value="P-loop containing nucleoside triphosphate hydrolases"/>
    <property type="match status" value="1"/>
</dbReference>
<sequence>SAFSTSSVFVSFCSISKLEMSAFSSARMLQRAALTSTKANVFGSDRLSWSETRFQELPFLIMTTLPDDPDLFFHRVGRVGRADRMGLAICLAATSPEQMWFHRCANRGQGCRNTRLVKEGGCTIWYDETACLKAIEDRVGGPLPRMDAGNFSCPGIVDPLGVLGDSAGDNIRKRRPGASSETGEGATRRDASGAPGPVVYGKARNDQNLLSTMKHLQEISGAVSELEILEREMQKQFVTLAARGI</sequence>
<dbReference type="Proteomes" id="UP000028821">
    <property type="component" value="Unassembled WGS sequence"/>
</dbReference>
<feature type="region of interest" description="Disordered" evidence="1">
    <location>
        <begin position="167"/>
        <end position="202"/>
    </location>
</feature>
<evidence type="ECO:0000313" key="3">
    <source>
        <dbReference type="Proteomes" id="UP000028821"/>
    </source>
</evidence>
<name>A0A086QSR7_TOXGO</name>